<dbReference type="Proteomes" id="UP001597244">
    <property type="component" value="Unassembled WGS sequence"/>
</dbReference>
<feature type="region of interest" description="Disordered" evidence="1">
    <location>
        <begin position="301"/>
        <end position="354"/>
    </location>
</feature>
<evidence type="ECO:0000256" key="1">
    <source>
        <dbReference type="SAM" id="MobiDB-lite"/>
    </source>
</evidence>
<name>A0ABW4DTI0_9LACO</name>
<keyword evidence="3" id="KW-1185">Reference proteome</keyword>
<dbReference type="RefSeq" id="WP_125577498.1">
    <property type="nucleotide sequence ID" value="NZ_JBHTOF010000103.1"/>
</dbReference>
<organism evidence="2 3">
    <name type="scientific">Lapidilactobacillus mulanensis</name>
    <dbReference type="NCBI Taxonomy" id="2485999"/>
    <lineage>
        <taxon>Bacteria</taxon>
        <taxon>Bacillati</taxon>
        <taxon>Bacillota</taxon>
        <taxon>Bacilli</taxon>
        <taxon>Lactobacillales</taxon>
        <taxon>Lactobacillaceae</taxon>
        <taxon>Lapidilactobacillus</taxon>
    </lineage>
</organism>
<feature type="compositionally biased region" description="Acidic residues" evidence="1">
    <location>
        <begin position="335"/>
        <end position="344"/>
    </location>
</feature>
<comment type="caution">
    <text evidence="2">The sequence shown here is derived from an EMBL/GenBank/DDBJ whole genome shotgun (WGS) entry which is preliminary data.</text>
</comment>
<evidence type="ECO:0000313" key="3">
    <source>
        <dbReference type="Proteomes" id="UP001597244"/>
    </source>
</evidence>
<proteinExistence type="predicted"/>
<dbReference type="EMBL" id="JBHTOF010000103">
    <property type="protein sequence ID" value="MFD1466496.1"/>
    <property type="molecule type" value="Genomic_DNA"/>
</dbReference>
<gene>
    <name evidence="2" type="ORF">ACFQ4L_10525</name>
</gene>
<evidence type="ECO:0000313" key="2">
    <source>
        <dbReference type="EMBL" id="MFD1466496.1"/>
    </source>
</evidence>
<sequence>MEKTFETSLAKINNTYAPMIAEQLHNNGIEMTEYQNQVVLSAISSINEVVANEGLTIGQVEQGNLTQILLTVAALQLNASADPREVYFIVRNKKDKNGSQHKIIEMNIEGDGNDALLDRFGRNIKNVYPYWVVRENDEFDYPKHKGLTVEPPAWSESGVGKVLHVVYPLEYQDGTIDYKIGEREDVKKNLLAHVSQNLMWDKSGAKQQFMEKTADMTLDEILDSKELVTLGKISGAWSSPQARESMIIRKIRNNIVKKIPKDFSTGFLALKYQEAERTDIEDMRKDVTDSANQEDFERAKLATANQSSLEDASEAVIERPEEVEEQSPTESGETQPDEAPESIETETKTVEVPF</sequence>
<protein>
    <recommendedName>
        <fullName evidence="4">Recombinase RecT</fullName>
    </recommendedName>
</protein>
<feature type="compositionally biased region" description="Basic and acidic residues" evidence="1">
    <location>
        <begin position="345"/>
        <end position="354"/>
    </location>
</feature>
<evidence type="ECO:0008006" key="4">
    <source>
        <dbReference type="Google" id="ProtNLM"/>
    </source>
</evidence>
<reference evidence="3" key="1">
    <citation type="journal article" date="2019" name="Int. J. Syst. Evol. Microbiol.">
        <title>The Global Catalogue of Microorganisms (GCM) 10K type strain sequencing project: providing services to taxonomists for standard genome sequencing and annotation.</title>
        <authorList>
            <consortium name="The Broad Institute Genomics Platform"/>
            <consortium name="The Broad Institute Genome Sequencing Center for Infectious Disease"/>
            <person name="Wu L."/>
            <person name="Ma J."/>
        </authorList>
    </citation>
    <scope>NUCLEOTIDE SEQUENCE [LARGE SCALE GENOMIC DNA]</scope>
    <source>
        <strain evidence="3">CCM 8951</strain>
    </source>
</reference>
<accession>A0ABW4DTI0</accession>